<accession>A0A918K9Y2</accession>
<keyword evidence="7" id="KW-0630">Potassium</keyword>
<dbReference type="GO" id="GO:0016020">
    <property type="term" value="C:membrane"/>
    <property type="evidence" value="ECO:0007669"/>
    <property type="project" value="UniProtKB-SubCell"/>
</dbReference>
<dbReference type="AlphaFoldDB" id="A0A918K9Y2"/>
<evidence type="ECO:0008006" key="16">
    <source>
        <dbReference type="Google" id="ProtNLM"/>
    </source>
</evidence>
<evidence type="ECO:0000256" key="5">
    <source>
        <dbReference type="ARBA" id="ARBA00022692"/>
    </source>
</evidence>
<evidence type="ECO:0000256" key="1">
    <source>
        <dbReference type="ARBA" id="ARBA00004141"/>
    </source>
</evidence>
<evidence type="ECO:0000313" key="14">
    <source>
        <dbReference type="EMBL" id="GGX56412.1"/>
    </source>
</evidence>
<keyword evidence="8 13" id="KW-1133">Transmembrane helix</keyword>
<protein>
    <recommendedName>
        <fullName evidence="16">DUF1211 domain-containing protein</fullName>
    </recommendedName>
</protein>
<feature type="transmembrane region" description="Helical" evidence="13">
    <location>
        <begin position="116"/>
        <end position="137"/>
    </location>
</feature>
<evidence type="ECO:0000256" key="9">
    <source>
        <dbReference type="ARBA" id="ARBA00023065"/>
    </source>
</evidence>
<keyword evidence="5 13" id="KW-0812">Transmembrane</keyword>
<evidence type="ECO:0000256" key="4">
    <source>
        <dbReference type="ARBA" id="ARBA00022538"/>
    </source>
</evidence>
<keyword evidence="6" id="KW-0631">Potassium channel</keyword>
<feature type="transmembrane region" description="Helical" evidence="13">
    <location>
        <begin position="50"/>
        <end position="69"/>
    </location>
</feature>
<evidence type="ECO:0000256" key="13">
    <source>
        <dbReference type="SAM" id="Phobius"/>
    </source>
</evidence>
<evidence type="ECO:0000256" key="8">
    <source>
        <dbReference type="ARBA" id="ARBA00022989"/>
    </source>
</evidence>
<keyword evidence="10 13" id="KW-0472">Membrane</keyword>
<evidence type="ECO:0000256" key="6">
    <source>
        <dbReference type="ARBA" id="ARBA00022826"/>
    </source>
</evidence>
<evidence type="ECO:0000256" key="10">
    <source>
        <dbReference type="ARBA" id="ARBA00023136"/>
    </source>
</evidence>
<dbReference type="PANTHER" id="PTHR31462:SF5">
    <property type="entry name" value="ENDOSOMAL_LYSOSOMAL PROTON CHANNEL TMEM175"/>
    <property type="match status" value="1"/>
</dbReference>
<evidence type="ECO:0000256" key="2">
    <source>
        <dbReference type="ARBA" id="ARBA00006920"/>
    </source>
</evidence>
<keyword evidence="11" id="KW-0407">Ion channel</keyword>
<keyword evidence="4" id="KW-0633">Potassium transport</keyword>
<comment type="subcellular location">
    <subcellularLocation>
        <location evidence="1">Membrane</location>
        <topology evidence="1">Multi-pass membrane protein</topology>
    </subcellularLocation>
</comment>
<dbReference type="Pfam" id="PF06736">
    <property type="entry name" value="TMEM175"/>
    <property type="match status" value="1"/>
</dbReference>
<organism evidence="14 15">
    <name type="scientific">Streptomyces fructofermentans</name>
    <dbReference type="NCBI Taxonomy" id="152141"/>
    <lineage>
        <taxon>Bacteria</taxon>
        <taxon>Bacillati</taxon>
        <taxon>Actinomycetota</taxon>
        <taxon>Actinomycetes</taxon>
        <taxon>Kitasatosporales</taxon>
        <taxon>Streptomycetaceae</taxon>
        <taxon>Streptomyces</taxon>
    </lineage>
</organism>
<dbReference type="GO" id="GO:0005267">
    <property type="term" value="F:potassium channel activity"/>
    <property type="evidence" value="ECO:0007669"/>
    <property type="project" value="UniProtKB-KW"/>
</dbReference>
<dbReference type="RefSeq" id="WP_190035487.1">
    <property type="nucleotide sequence ID" value="NZ_BMWD01000007.1"/>
</dbReference>
<evidence type="ECO:0000256" key="11">
    <source>
        <dbReference type="ARBA" id="ARBA00023303"/>
    </source>
</evidence>
<dbReference type="PANTHER" id="PTHR31462">
    <property type="entry name" value="ENDOSOMAL/LYSOSOMAL POTASSIUM CHANNEL TMEM175"/>
    <property type="match status" value="1"/>
</dbReference>
<keyword evidence="9" id="KW-0406">Ion transport</keyword>
<dbReference type="GO" id="GO:0015252">
    <property type="term" value="F:proton channel activity"/>
    <property type="evidence" value="ECO:0007669"/>
    <property type="project" value="InterPro"/>
</dbReference>
<comment type="caution">
    <text evidence="14">The sequence shown here is derived from an EMBL/GenBank/DDBJ whole genome shotgun (WGS) entry which is preliminary data.</text>
</comment>
<comment type="similarity">
    <text evidence="2">Belongs to the TMEM175 family.</text>
</comment>
<name>A0A918K9Y2_9ACTN</name>
<feature type="transmembrane region" description="Helical" evidence="13">
    <location>
        <begin position="12"/>
        <end position="30"/>
    </location>
</feature>
<evidence type="ECO:0000313" key="15">
    <source>
        <dbReference type="Proteomes" id="UP000645555"/>
    </source>
</evidence>
<dbReference type="EMBL" id="BMWD01000007">
    <property type="protein sequence ID" value="GGX56412.1"/>
    <property type="molecule type" value="Genomic_DNA"/>
</dbReference>
<evidence type="ECO:0000256" key="3">
    <source>
        <dbReference type="ARBA" id="ARBA00022448"/>
    </source>
</evidence>
<dbReference type="InterPro" id="IPR010617">
    <property type="entry name" value="TMEM175-like"/>
</dbReference>
<reference evidence="14" key="1">
    <citation type="journal article" date="2014" name="Int. J. Syst. Evol. Microbiol.">
        <title>Complete genome sequence of Corynebacterium casei LMG S-19264T (=DSM 44701T), isolated from a smear-ripened cheese.</title>
        <authorList>
            <consortium name="US DOE Joint Genome Institute (JGI-PGF)"/>
            <person name="Walter F."/>
            <person name="Albersmeier A."/>
            <person name="Kalinowski J."/>
            <person name="Ruckert C."/>
        </authorList>
    </citation>
    <scope>NUCLEOTIDE SEQUENCE</scope>
    <source>
        <strain evidence="14">JCM 4956</strain>
    </source>
</reference>
<gene>
    <name evidence="14" type="ORF">GCM10010515_24760</name>
</gene>
<evidence type="ECO:0000256" key="7">
    <source>
        <dbReference type="ARBA" id="ARBA00022958"/>
    </source>
</evidence>
<evidence type="ECO:0000256" key="12">
    <source>
        <dbReference type="ARBA" id="ARBA00034430"/>
    </source>
</evidence>
<sequence>MRRPRPAGGPERLTTFSDGVYAIAMTLLVLDVSVPPDLDDAGFHTALRGLVPNLGAYALSFVVLVGFWRDHHRIFRIVRQIDSTVVTLCMFGLGVTALLPFPTTLVSEYGRDPASVAIYSAAVAALSTAHLGLLVVLRRRPWLRTEEPMPEGVWFAADLGSTAVVFLLSVPAALVFGPGVMWAWLGLIPLKTYLGRRTRFPDTDTYAGAPTDRG</sequence>
<dbReference type="Proteomes" id="UP000645555">
    <property type="component" value="Unassembled WGS sequence"/>
</dbReference>
<keyword evidence="3" id="KW-0813">Transport</keyword>
<proteinExistence type="inferred from homology"/>
<keyword evidence="15" id="KW-1185">Reference proteome</keyword>
<comment type="catalytic activity">
    <reaction evidence="12">
        <text>K(+)(in) = K(+)(out)</text>
        <dbReference type="Rhea" id="RHEA:29463"/>
        <dbReference type="ChEBI" id="CHEBI:29103"/>
    </reaction>
</comment>
<feature type="transmembrane region" description="Helical" evidence="13">
    <location>
        <begin position="173"/>
        <end position="190"/>
    </location>
</feature>
<reference evidence="14" key="2">
    <citation type="submission" date="2020-09" db="EMBL/GenBank/DDBJ databases">
        <authorList>
            <person name="Sun Q."/>
            <person name="Ohkuma M."/>
        </authorList>
    </citation>
    <scope>NUCLEOTIDE SEQUENCE</scope>
    <source>
        <strain evidence="14">JCM 4956</strain>
    </source>
</reference>
<feature type="transmembrane region" description="Helical" evidence="13">
    <location>
        <begin position="81"/>
        <end position="101"/>
    </location>
</feature>